<evidence type="ECO:0000256" key="1">
    <source>
        <dbReference type="SAM" id="MobiDB-lite"/>
    </source>
</evidence>
<feature type="compositionally biased region" description="Low complexity" evidence="1">
    <location>
        <begin position="29"/>
        <end position="40"/>
    </location>
</feature>
<gene>
    <name evidence="2" type="ORF">ACERLL_01790</name>
</gene>
<keyword evidence="3" id="KW-1185">Reference proteome</keyword>
<comment type="caution">
    <text evidence="2">The sequence shown here is derived from an EMBL/GenBank/DDBJ whole genome shotgun (WGS) entry which is preliminary data.</text>
</comment>
<protein>
    <submittedName>
        <fullName evidence="2">Uncharacterized protein</fullName>
    </submittedName>
</protein>
<proteinExistence type="predicted"/>
<evidence type="ECO:0000313" key="2">
    <source>
        <dbReference type="EMBL" id="MFA9459558.1"/>
    </source>
</evidence>
<evidence type="ECO:0000313" key="3">
    <source>
        <dbReference type="Proteomes" id="UP001575181"/>
    </source>
</evidence>
<organism evidence="2 3">
    <name type="scientific">Thiohalorhabdus methylotrophus</name>
    <dbReference type="NCBI Taxonomy" id="3242694"/>
    <lineage>
        <taxon>Bacteria</taxon>
        <taxon>Pseudomonadati</taxon>
        <taxon>Pseudomonadota</taxon>
        <taxon>Gammaproteobacteria</taxon>
        <taxon>Thiohalorhabdales</taxon>
        <taxon>Thiohalorhabdaceae</taxon>
        <taxon>Thiohalorhabdus</taxon>
    </lineage>
</organism>
<accession>A0ABV4TQQ9</accession>
<feature type="region of interest" description="Disordered" evidence="1">
    <location>
        <begin position="29"/>
        <end position="71"/>
    </location>
</feature>
<sequence>MAWLDKLRPGDAGLVKLLVLGMKRFMAASPRFSSQPSSRRPGSDRGPGRGAVRQGPAEPDCLGVDQRAHRR</sequence>
<reference evidence="2 3" key="1">
    <citation type="submission" date="2024-08" db="EMBL/GenBank/DDBJ databases">
        <title>Whole-genome sequencing of halo(alkali)philic microorganisms from hypersaline lakes.</title>
        <authorList>
            <person name="Sorokin D.Y."/>
            <person name="Merkel A.Y."/>
            <person name="Messina E."/>
            <person name="Yakimov M."/>
        </authorList>
    </citation>
    <scope>NUCLEOTIDE SEQUENCE [LARGE SCALE GENOMIC DNA]</scope>
    <source>
        <strain evidence="2 3">Cl-TMA</strain>
    </source>
</reference>
<dbReference type="RefSeq" id="WP_373654341.1">
    <property type="nucleotide sequence ID" value="NZ_JBGUAW010000001.1"/>
</dbReference>
<name>A0ABV4TQQ9_9GAMM</name>
<dbReference type="Proteomes" id="UP001575181">
    <property type="component" value="Unassembled WGS sequence"/>
</dbReference>
<dbReference type="EMBL" id="JBGUAW010000001">
    <property type="protein sequence ID" value="MFA9459558.1"/>
    <property type="molecule type" value="Genomic_DNA"/>
</dbReference>